<evidence type="ECO:0000313" key="3">
    <source>
        <dbReference type="Proteomes" id="UP001558713"/>
    </source>
</evidence>
<proteinExistence type="predicted"/>
<dbReference type="AlphaFoldDB" id="A0ABD1B942"/>
<evidence type="ECO:0000313" key="2">
    <source>
        <dbReference type="EMBL" id="KAL1215458.1"/>
    </source>
</evidence>
<organism evidence="2 3">
    <name type="scientific">Cardamine amara subsp. amara</name>
    <dbReference type="NCBI Taxonomy" id="228776"/>
    <lineage>
        <taxon>Eukaryota</taxon>
        <taxon>Viridiplantae</taxon>
        <taxon>Streptophyta</taxon>
        <taxon>Embryophyta</taxon>
        <taxon>Tracheophyta</taxon>
        <taxon>Spermatophyta</taxon>
        <taxon>Magnoliopsida</taxon>
        <taxon>eudicotyledons</taxon>
        <taxon>Gunneridae</taxon>
        <taxon>Pentapetalae</taxon>
        <taxon>rosids</taxon>
        <taxon>malvids</taxon>
        <taxon>Brassicales</taxon>
        <taxon>Brassicaceae</taxon>
        <taxon>Cardamineae</taxon>
        <taxon>Cardamine</taxon>
    </lineage>
</organism>
<evidence type="ECO:0000256" key="1">
    <source>
        <dbReference type="SAM" id="MobiDB-lite"/>
    </source>
</evidence>
<dbReference type="PANTHER" id="PTHR33704">
    <property type="entry name" value="PROTEIN HEAT INTOLERANT 4-RELATED"/>
    <property type="match status" value="1"/>
</dbReference>
<dbReference type="EMBL" id="JBANAX010000285">
    <property type="protein sequence ID" value="KAL1215458.1"/>
    <property type="molecule type" value="Genomic_DNA"/>
</dbReference>
<gene>
    <name evidence="2" type="ORF">V5N11_021885</name>
</gene>
<feature type="compositionally biased region" description="Basic and acidic residues" evidence="1">
    <location>
        <begin position="77"/>
        <end position="90"/>
    </location>
</feature>
<dbReference type="Proteomes" id="UP001558713">
    <property type="component" value="Unassembled WGS sequence"/>
</dbReference>
<comment type="caution">
    <text evidence="2">The sequence shown here is derived from an EMBL/GenBank/DDBJ whole genome shotgun (WGS) entry which is preliminary data.</text>
</comment>
<feature type="compositionally biased region" description="Low complexity" evidence="1">
    <location>
        <begin position="28"/>
        <end position="41"/>
    </location>
</feature>
<feature type="compositionally biased region" description="Basic and acidic residues" evidence="1">
    <location>
        <begin position="100"/>
        <end position="126"/>
    </location>
</feature>
<dbReference type="InterPro" id="IPR039313">
    <property type="entry name" value="HIT4"/>
</dbReference>
<sequence length="470" mass="53246">MKKRRGASKAGRKTGSTSAASKKDEAVVETSTQETQTQPTQEADEPAVKVESQSTEEQKNEDEVKEDQAEKEEEEAKPDSPTHPKSQNEDAKEDQEEDKEEAKEDQVVVKEEAKEDQVVVKEEAKPDVAQGGASSSQPQLRRGKRRRSAGNEAEKKPTPRAKRARATTAKPQEAEPEYFKDKRNLEDLWKAAFPVGTEWDEQDALYEYNWDFKNVEEALEEGGMLYGKRVYVFGCTESQLVPHNNENKNVLVPAVVCIDSAIPPSDKIGVASVQGGVEEIIPMKNMKMAWVPYIPLEKRDRPVDGINFPIFILGCTQRRSALKHLKEDRAKKFNYCLPYINNPFKEDESEQITVVQITFPSEPEIVCEYDWATDKLEEFTDDLIKKKTLLMDQKDEFIEFVEEQIDIAKAASKEALDKATEGMSEETKKAYKEMKLYKFYPLPSPDTPDVAGITKSSVINKYFGNAHEVF</sequence>
<feature type="region of interest" description="Disordered" evidence="1">
    <location>
        <begin position="1"/>
        <end position="179"/>
    </location>
</feature>
<reference evidence="2 3" key="1">
    <citation type="submission" date="2024-04" db="EMBL/GenBank/DDBJ databases">
        <title>Genome assembly C_amara_ONT_v2.</title>
        <authorList>
            <person name="Yant L."/>
            <person name="Moore C."/>
            <person name="Slenker M."/>
        </authorList>
    </citation>
    <scope>NUCLEOTIDE SEQUENCE [LARGE SCALE GENOMIC DNA]</scope>
    <source>
        <tissue evidence="2">Leaf</tissue>
    </source>
</reference>
<accession>A0ABD1B942</accession>
<name>A0ABD1B942_CARAN</name>
<feature type="compositionally biased region" description="Basic and acidic residues" evidence="1">
    <location>
        <begin position="56"/>
        <end position="68"/>
    </location>
</feature>
<keyword evidence="3" id="KW-1185">Reference proteome</keyword>
<dbReference type="PANTHER" id="PTHR33704:SF1">
    <property type="entry name" value="PROTEIN HEAT INTOLERANT 4-RELATED"/>
    <property type="match status" value="1"/>
</dbReference>
<protein>
    <submittedName>
        <fullName evidence="2">Protein HEAT INTOLERANT 4</fullName>
    </submittedName>
</protein>
<feature type="compositionally biased region" description="Basic residues" evidence="1">
    <location>
        <begin position="1"/>
        <end position="12"/>
    </location>
</feature>
<dbReference type="Gene3D" id="6.10.250.2770">
    <property type="match status" value="1"/>
</dbReference>